<feature type="active site" description="Proton donor/acceptor" evidence="10">
    <location>
        <position position="10"/>
    </location>
</feature>
<feature type="binding site" evidence="11">
    <location>
        <position position="24"/>
    </location>
    <ligand>
        <name>substrate</name>
    </ligand>
</feature>
<feature type="active site" description="Nucleophile" evidence="10">
    <location>
        <position position="8"/>
    </location>
</feature>
<comment type="cofactor">
    <cofactor evidence="12">
        <name>Mg(2+)</name>
        <dbReference type="ChEBI" id="CHEBI:18420"/>
    </cofactor>
    <text evidence="12">Binds 2 magnesium ions per subunit.</text>
</comment>
<feature type="binding site" evidence="11">
    <location>
        <begin position="8"/>
        <end position="10"/>
    </location>
    <ligand>
        <name>substrate</name>
    </ligand>
</feature>
<feature type="binding site" evidence="11">
    <location>
        <position position="146"/>
    </location>
    <ligand>
        <name>substrate</name>
    </ligand>
</feature>
<evidence type="ECO:0000313" key="14">
    <source>
        <dbReference type="EMBL" id="ERJ12919.1"/>
    </source>
</evidence>
<evidence type="ECO:0000313" key="15">
    <source>
        <dbReference type="Proteomes" id="UP000005707"/>
    </source>
</evidence>
<dbReference type="InterPro" id="IPR010972">
    <property type="entry name" value="Beta-PGM"/>
</dbReference>
<feature type="binding site" evidence="11">
    <location>
        <begin position="43"/>
        <end position="48"/>
    </location>
    <ligand>
        <name>substrate</name>
    </ligand>
</feature>
<feature type="binding site" evidence="12">
    <location>
        <position position="171"/>
    </location>
    <ligand>
        <name>Mg(2+)</name>
        <dbReference type="ChEBI" id="CHEBI:18420"/>
    </ligand>
</feature>
<dbReference type="SFLD" id="SFLDF00046">
    <property type="entry name" value="beta-phosphoglucomutase"/>
    <property type="match status" value="1"/>
</dbReference>
<dbReference type="InterPro" id="IPR051600">
    <property type="entry name" value="Beta-PGM-like"/>
</dbReference>
<dbReference type="SFLD" id="SFLDS00003">
    <property type="entry name" value="Haloacid_Dehalogenase"/>
    <property type="match status" value="1"/>
</dbReference>
<evidence type="ECO:0000256" key="13">
    <source>
        <dbReference type="PIRSR" id="PIRSR610972-4"/>
    </source>
</evidence>
<keyword evidence="5 14" id="KW-0413">Isomerase</keyword>
<feature type="binding site" evidence="12">
    <location>
        <position position="8"/>
    </location>
    <ligand>
        <name>Mg(2+)</name>
        <dbReference type="ChEBI" id="CHEBI:18420"/>
    </ligand>
</feature>
<evidence type="ECO:0000256" key="4">
    <source>
        <dbReference type="ARBA" id="ARBA00022842"/>
    </source>
</evidence>
<evidence type="ECO:0000256" key="10">
    <source>
        <dbReference type="PIRSR" id="PIRSR610972-1"/>
    </source>
</evidence>
<evidence type="ECO:0000256" key="3">
    <source>
        <dbReference type="ARBA" id="ARBA00022723"/>
    </source>
</evidence>
<dbReference type="InterPro" id="IPR006439">
    <property type="entry name" value="HAD-SF_hydro_IA"/>
</dbReference>
<dbReference type="NCBIfam" id="TIGR02009">
    <property type="entry name" value="PGMB-YQAB-SF"/>
    <property type="match status" value="1"/>
</dbReference>
<dbReference type="RefSeq" id="WP_008825668.1">
    <property type="nucleotide sequence ID" value="NZ_AFNU02000003.1"/>
</dbReference>
<name>F7Q1J0_9MOLU</name>
<dbReference type="EMBL" id="AFNU02000003">
    <property type="protein sequence ID" value="ERJ12919.1"/>
    <property type="molecule type" value="Genomic_DNA"/>
</dbReference>
<feature type="binding site" evidence="11">
    <location>
        <position position="77"/>
    </location>
    <ligand>
        <name>substrate</name>
    </ligand>
</feature>
<feature type="binding site" evidence="12">
    <location>
        <position position="10"/>
    </location>
    <ligand>
        <name>Mg(2+)</name>
        <dbReference type="ChEBI" id="CHEBI:18420"/>
    </ligand>
</feature>
<feature type="binding site" evidence="12">
    <location>
        <position position="170"/>
    </location>
    <ligand>
        <name>Mg(2+)</name>
        <dbReference type="ChEBI" id="CHEBI:18420"/>
    </ligand>
</feature>
<comment type="caution">
    <text evidence="14">The sequence shown here is derived from an EMBL/GenBank/DDBJ whole genome shotgun (WGS) entry which is preliminary data.</text>
</comment>
<dbReference type="SFLD" id="SFLDG01135">
    <property type="entry name" value="C1.5.6:_HAD__Beta-PGM__Phospha"/>
    <property type="match status" value="1"/>
</dbReference>
<dbReference type="Gene3D" id="3.40.50.1000">
    <property type="entry name" value="HAD superfamily/HAD-like"/>
    <property type="match status" value="1"/>
</dbReference>
<proteinExistence type="inferred from homology"/>
<dbReference type="NCBIfam" id="TIGR01509">
    <property type="entry name" value="HAD-SF-IA-v3"/>
    <property type="match status" value="1"/>
</dbReference>
<dbReference type="GO" id="GO:0008801">
    <property type="term" value="F:beta-phosphoglucomutase activity"/>
    <property type="evidence" value="ECO:0007669"/>
    <property type="project" value="UniProtKB-EC"/>
</dbReference>
<gene>
    <name evidence="14" type="primary">yvdM</name>
    <name evidence="14" type="ORF">HLPCO_001259</name>
</gene>
<dbReference type="SUPFAM" id="SSF56784">
    <property type="entry name" value="HAD-like"/>
    <property type="match status" value="1"/>
</dbReference>
<evidence type="ECO:0000256" key="6">
    <source>
        <dbReference type="ARBA" id="ARBA00023277"/>
    </source>
</evidence>
<dbReference type="AlphaFoldDB" id="F7Q1J0"/>
<dbReference type="InParanoid" id="F7Q1J0"/>
<dbReference type="EC" id="5.4.2.6" evidence="8"/>
<dbReference type="InterPro" id="IPR023198">
    <property type="entry name" value="PGP-like_dom2"/>
</dbReference>
<dbReference type="InterPro" id="IPR010976">
    <property type="entry name" value="B-phosphoglucomutase_hydrolase"/>
</dbReference>
<dbReference type="PANTHER" id="PTHR46193">
    <property type="entry name" value="6-PHOSPHOGLUCONATE PHOSPHATASE"/>
    <property type="match status" value="1"/>
</dbReference>
<evidence type="ECO:0000256" key="5">
    <source>
        <dbReference type="ARBA" id="ARBA00023235"/>
    </source>
</evidence>
<dbReference type="eggNOG" id="COG0637">
    <property type="taxonomic scope" value="Bacteria"/>
</dbReference>
<keyword evidence="2" id="KW-0597">Phosphoprotein</keyword>
<organism evidence="14 15">
    <name type="scientific">Haloplasma contractile SSD-17B</name>
    <dbReference type="NCBI Taxonomy" id="1033810"/>
    <lineage>
        <taxon>Bacteria</taxon>
        <taxon>Bacillati</taxon>
        <taxon>Mycoplasmatota</taxon>
        <taxon>Mollicutes</taxon>
        <taxon>Haloplasmatales</taxon>
        <taxon>Haloplasmataceae</taxon>
        <taxon>Haloplasma</taxon>
    </lineage>
</organism>
<evidence type="ECO:0000256" key="9">
    <source>
        <dbReference type="ARBA" id="ARBA00044991"/>
    </source>
</evidence>
<keyword evidence="3 12" id="KW-0479">Metal-binding</keyword>
<keyword evidence="15" id="KW-1185">Reference proteome</keyword>
<dbReference type="GO" id="GO:0000287">
    <property type="term" value="F:magnesium ion binding"/>
    <property type="evidence" value="ECO:0007669"/>
    <property type="project" value="InterPro"/>
</dbReference>
<dbReference type="FunCoup" id="F7Q1J0">
    <property type="interactions" value="40"/>
</dbReference>
<dbReference type="STRING" id="1033810.HLPCO_001259"/>
<feature type="binding site" evidence="11">
    <location>
        <position position="51"/>
    </location>
    <ligand>
        <name>substrate</name>
    </ligand>
</feature>
<comment type="catalytic activity">
    <reaction evidence="7">
        <text>beta-D-glucose 1-phosphate = beta-D-glucose 6-phosphate</text>
        <dbReference type="Rhea" id="RHEA:20113"/>
        <dbReference type="ChEBI" id="CHEBI:57684"/>
        <dbReference type="ChEBI" id="CHEBI:58247"/>
        <dbReference type="EC" id="5.4.2.6"/>
    </reaction>
</comment>
<evidence type="ECO:0000256" key="11">
    <source>
        <dbReference type="PIRSR" id="PIRSR610972-2"/>
    </source>
</evidence>
<reference evidence="14 15" key="1">
    <citation type="journal article" date="2011" name="J. Bacteriol.">
        <title>Genome sequence of Haloplasma contractile, an unusual contractile bacterium from a deep-sea anoxic brine lake.</title>
        <authorList>
            <person name="Antunes A."/>
            <person name="Alam I."/>
            <person name="El Dorry H."/>
            <person name="Siam R."/>
            <person name="Robertson A."/>
            <person name="Bajic V.B."/>
            <person name="Stingl U."/>
        </authorList>
    </citation>
    <scope>NUCLEOTIDE SEQUENCE [LARGE SCALE GENOMIC DNA]</scope>
    <source>
        <strain evidence="14 15">SSD-17B</strain>
    </source>
</reference>
<dbReference type="InterPro" id="IPR036412">
    <property type="entry name" value="HAD-like_sf"/>
</dbReference>
<dbReference type="SFLD" id="SFLDG01129">
    <property type="entry name" value="C1.5:_HAD__Beta-PGM__Phosphata"/>
    <property type="match status" value="1"/>
</dbReference>
<evidence type="ECO:0000256" key="1">
    <source>
        <dbReference type="ARBA" id="ARBA00006171"/>
    </source>
</evidence>
<evidence type="ECO:0000256" key="8">
    <source>
        <dbReference type="ARBA" id="ARBA00044968"/>
    </source>
</evidence>
<reference evidence="14 15" key="2">
    <citation type="journal article" date="2013" name="PLoS ONE">
        <title>INDIGO - INtegrated Data Warehouse of MIcrobial GenOmes with Examples from the Red Sea Extremophiles.</title>
        <authorList>
            <person name="Alam I."/>
            <person name="Antunes A."/>
            <person name="Kamau A.A."/>
            <person name="Ba Alawi W."/>
            <person name="Kalkatawi M."/>
            <person name="Stingl U."/>
            <person name="Bajic V.B."/>
        </authorList>
    </citation>
    <scope>NUCLEOTIDE SEQUENCE [LARGE SCALE GENOMIC DNA]</scope>
    <source>
        <strain evidence="14 15">SSD-17B</strain>
    </source>
</reference>
<protein>
    <recommendedName>
        <fullName evidence="9">Beta-phosphoglucomutase</fullName>
        <ecNumber evidence="8">5.4.2.6</ecNumber>
    </recommendedName>
</protein>
<dbReference type="CDD" id="cd02598">
    <property type="entry name" value="HAD_BPGM"/>
    <property type="match status" value="1"/>
</dbReference>
<comment type="similarity">
    <text evidence="1">Belongs to the HAD-like hydrolase superfamily. CbbY/CbbZ/Gph/YieH family.</text>
</comment>
<feature type="site" description="Important for catalytic activity and assists the phosphoryl transfer reaction to Asp8 by balancing charge and orienting the reacting groups" evidence="13">
    <location>
        <position position="146"/>
    </location>
</feature>
<dbReference type="InterPro" id="IPR023214">
    <property type="entry name" value="HAD_sf"/>
</dbReference>
<feature type="site" description="Important for catalytic activity and assists the phosphoryl transfer reaction to Asp8 by balancing charge and orienting the reacting groups" evidence="13">
    <location>
        <position position="115"/>
    </location>
</feature>
<dbReference type="Gene3D" id="1.10.150.240">
    <property type="entry name" value="Putative phosphatase, domain 2"/>
    <property type="match status" value="1"/>
</dbReference>
<accession>F7Q1J0</accession>
<keyword evidence="4 12" id="KW-0460">Magnesium</keyword>
<sequence length="219" mass="23931">MIKAIIFDLDGVITDTAEYHYLAWKALATEVGIDFDETFNENLKGVSRMESLELILKHGNRQDDFTKQEKVTLATKKNEQYKTLIKRITPGHYLPGIKELLMEIKEAGYKIGVASASFNAPTIIDRLAANNYIDYIVDPGSVDHGKPAPDLFLNVADHFSVRAESCIGIEDAKAGIEAINRAGMFSVGVGTGTAIKEADLIVQSTSELSLERLLLAAGS</sequence>
<feature type="binding site" evidence="11">
    <location>
        <begin position="115"/>
        <end position="119"/>
    </location>
    <ligand>
        <name>substrate</name>
    </ligand>
</feature>
<evidence type="ECO:0000256" key="12">
    <source>
        <dbReference type="PIRSR" id="PIRSR610972-3"/>
    </source>
</evidence>
<dbReference type="OrthoDB" id="9797743at2"/>
<keyword evidence="6" id="KW-0119">Carbohydrate metabolism</keyword>
<dbReference type="GO" id="GO:0005975">
    <property type="term" value="P:carbohydrate metabolic process"/>
    <property type="evidence" value="ECO:0007669"/>
    <property type="project" value="InterPro"/>
</dbReference>
<dbReference type="Pfam" id="PF00702">
    <property type="entry name" value="Hydrolase"/>
    <property type="match status" value="1"/>
</dbReference>
<dbReference type="PANTHER" id="PTHR46193:SF18">
    <property type="entry name" value="HEXITOL PHOSPHATASE B"/>
    <property type="match status" value="1"/>
</dbReference>
<dbReference type="Proteomes" id="UP000005707">
    <property type="component" value="Unassembled WGS sequence"/>
</dbReference>
<dbReference type="NCBIfam" id="TIGR01990">
    <property type="entry name" value="bPGM"/>
    <property type="match status" value="1"/>
</dbReference>
<evidence type="ECO:0000256" key="7">
    <source>
        <dbReference type="ARBA" id="ARBA00044926"/>
    </source>
</evidence>
<evidence type="ECO:0000256" key="2">
    <source>
        <dbReference type="ARBA" id="ARBA00022553"/>
    </source>
</evidence>